<sequence length="71" mass="8237">MKRSKWLGGNANYIYGYTSRKVRHLLKGADTVAVGWESRALCGREMFWRLTCNVPAGPICRQCWRQYEAQP</sequence>
<proteinExistence type="predicted"/>
<organism evidence="1">
    <name type="scientific">marine sediment metagenome</name>
    <dbReference type="NCBI Taxonomy" id="412755"/>
    <lineage>
        <taxon>unclassified sequences</taxon>
        <taxon>metagenomes</taxon>
        <taxon>ecological metagenomes</taxon>
    </lineage>
</organism>
<dbReference type="AlphaFoldDB" id="A0A0F9BWW4"/>
<protein>
    <submittedName>
        <fullName evidence="1">Uncharacterized protein</fullName>
    </submittedName>
</protein>
<evidence type="ECO:0000313" key="1">
    <source>
        <dbReference type="EMBL" id="KKL26394.1"/>
    </source>
</evidence>
<name>A0A0F9BWW4_9ZZZZ</name>
<dbReference type="EMBL" id="LAZR01035853">
    <property type="protein sequence ID" value="KKL26394.1"/>
    <property type="molecule type" value="Genomic_DNA"/>
</dbReference>
<accession>A0A0F9BWW4</accession>
<gene>
    <name evidence="1" type="ORF">LCGC14_2395740</name>
</gene>
<reference evidence="1" key="1">
    <citation type="journal article" date="2015" name="Nature">
        <title>Complex archaea that bridge the gap between prokaryotes and eukaryotes.</title>
        <authorList>
            <person name="Spang A."/>
            <person name="Saw J.H."/>
            <person name="Jorgensen S.L."/>
            <person name="Zaremba-Niedzwiedzka K."/>
            <person name="Martijn J."/>
            <person name="Lind A.E."/>
            <person name="van Eijk R."/>
            <person name="Schleper C."/>
            <person name="Guy L."/>
            <person name="Ettema T.J."/>
        </authorList>
    </citation>
    <scope>NUCLEOTIDE SEQUENCE</scope>
</reference>
<comment type="caution">
    <text evidence="1">The sequence shown here is derived from an EMBL/GenBank/DDBJ whole genome shotgun (WGS) entry which is preliminary data.</text>
</comment>